<keyword evidence="9" id="KW-1185">Reference proteome</keyword>
<dbReference type="PROSITE" id="PS00915">
    <property type="entry name" value="PI3_4_KINASE_1"/>
    <property type="match status" value="1"/>
</dbReference>
<dbReference type="InterPro" id="IPR001263">
    <property type="entry name" value="PI3K_accessory_dom"/>
</dbReference>
<dbReference type="GO" id="GO:0005737">
    <property type="term" value="C:cytoplasm"/>
    <property type="evidence" value="ECO:0007669"/>
    <property type="project" value="TreeGrafter"/>
</dbReference>
<dbReference type="CDD" id="cd05168">
    <property type="entry name" value="PI4Kc_III_beta"/>
    <property type="match status" value="1"/>
</dbReference>
<dbReference type="EC" id="2.7.1.67" evidence="2"/>
<feature type="compositionally biased region" description="Polar residues" evidence="5">
    <location>
        <begin position="522"/>
        <end position="535"/>
    </location>
</feature>
<accession>L8HHB0</accession>
<dbReference type="PANTHER" id="PTHR10048">
    <property type="entry name" value="PHOSPHATIDYLINOSITOL KINASE"/>
    <property type="match status" value="1"/>
</dbReference>
<keyword evidence="4 8" id="KW-0418">Kinase</keyword>
<evidence type="ECO:0000259" key="6">
    <source>
        <dbReference type="PROSITE" id="PS50290"/>
    </source>
</evidence>
<dbReference type="EMBL" id="KB007808">
    <property type="protein sequence ID" value="ELR24974.1"/>
    <property type="molecule type" value="Genomic_DNA"/>
</dbReference>
<dbReference type="KEGG" id="acan:ACA1_301860"/>
<feature type="region of interest" description="Disordered" evidence="5">
    <location>
        <begin position="497"/>
        <end position="540"/>
    </location>
</feature>
<name>L8HHB0_ACACF</name>
<feature type="compositionally biased region" description="Acidic residues" evidence="5">
    <location>
        <begin position="561"/>
        <end position="572"/>
    </location>
</feature>
<dbReference type="SMART" id="SM00146">
    <property type="entry name" value="PI3Kc"/>
    <property type="match status" value="1"/>
</dbReference>
<feature type="compositionally biased region" description="Low complexity" evidence="5">
    <location>
        <begin position="33"/>
        <end position="48"/>
    </location>
</feature>
<feature type="compositionally biased region" description="Basic and acidic residues" evidence="5">
    <location>
        <begin position="583"/>
        <end position="595"/>
    </location>
</feature>
<sequence>MGDRKGKEIQMMDGDEELVLQIRDLDASEEESNNSSSSSGSSSLGSSGTVETEPLTASTVTMMSMEPISAANVGSLLRFFQSMFFDSWITISYLYKFREHAGVCDYLCNELYKFQEREVEKYIPQLCILLLNKKEKDSSLARFMMDKCASSMHFALQIAWQLQAYITYGGDRLPTTPQEKEFKERCLRLHEEVEIATVNCKSSLRLRALVDFSPFVSVGGPAKSEGDVVEDIDRSLDPLLYARRLMRSLGARRNSLPQHIDLPSPRRRDSDAPAPVQRSAAAPESDAGEAEHSASATSATNGDETSAPAAGETASSEDSGNEKDDNELYQDNKEAEEDSYKRWDEALNTDALPQEDAMHIIIGLSKRERAQYYSNVVSFVDKLIDIGEQLILVPDDQRKERLERDLKYLGEHLVDGLYLPICGATDSHHCIVRLLPQESIPLHSKARVPYLFFYEIIESGEKCSAPNLHNFNLESARLGAGVPGVLSPFDEPNAVADPSKAGAAAAAKKPKSKNGSPAAAKRTSQSAKQSVSPLTPSRRVKASSIVRKMGYYSEENLPSLQDEDSEDDDGQENGEWTPDSPFADDRNNGGDHSDVDGLEQDDEGEDEGFSLKIGDGSRSESDVAMLEKLYEMGKRSDESDSESQHEESEAEPTKPAPVEEPKPEEPEQPEQPEQPEPQPPAAALAVVPVDVTNGKPDQPEVTLCSIFGESWKDKENRIRKESPYSHLPNWKLAAVIVKSGDDLRQEQLASQLLTHFKEIFENGLLPLFLYPLRILVTSADSGLIELIPDSISLHQLKKRTNCMSLAQYFKTVYRTQESLDRARLNFVESMAAYSLVCYFLQVKDRHNGNIMIDSEGHIIHIDYGFFIFNSPGSLNFESAPFKLTPEYVEVMGGAGSTLFTYYKDLLFRGFMEARKYHEKIILILEMWLINSKYNTSVLPCLAGGKPAVDAMAERFRMGYTEKECRDYIDSLVQTSLGSWRTREYDRFQFLTRGVLYSS</sequence>
<dbReference type="VEuPathDB" id="AmoebaDB:ACA1_301860"/>
<proteinExistence type="predicted"/>
<dbReference type="InterPro" id="IPR057754">
    <property type="entry name" value="PI4-kinase_beta/PIK1_cat"/>
</dbReference>
<dbReference type="RefSeq" id="XP_004356993.1">
    <property type="nucleotide sequence ID" value="XM_004356938.1"/>
</dbReference>
<dbReference type="GO" id="GO:0004430">
    <property type="term" value="F:1-phosphatidylinositol 4-kinase activity"/>
    <property type="evidence" value="ECO:0007669"/>
    <property type="project" value="UniProtKB-EC"/>
</dbReference>
<dbReference type="Pfam" id="PF21245">
    <property type="entry name" value="PI4KB-PIK1_PIK"/>
    <property type="match status" value="1"/>
</dbReference>
<dbReference type="FunFam" id="1.10.1070.11:FF:000016">
    <property type="entry name" value="PIK1p Phosphatidylinositol 4-kinase"/>
    <property type="match status" value="1"/>
</dbReference>
<dbReference type="Pfam" id="PF00454">
    <property type="entry name" value="PI3_PI4_kinase"/>
    <property type="match status" value="1"/>
</dbReference>
<dbReference type="Proteomes" id="UP000011083">
    <property type="component" value="Unassembled WGS sequence"/>
</dbReference>
<dbReference type="Gene3D" id="3.30.1010.10">
    <property type="entry name" value="Phosphatidylinositol 3-kinase Catalytic Subunit, Chain A, domain 4"/>
    <property type="match status" value="1"/>
</dbReference>
<evidence type="ECO:0000256" key="3">
    <source>
        <dbReference type="ARBA" id="ARBA00022679"/>
    </source>
</evidence>
<feature type="domain" description="PIK helical" evidence="7">
    <location>
        <begin position="1"/>
        <end position="190"/>
    </location>
</feature>
<dbReference type="PROSITE" id="PS50290">
    <property type="entry name" value="PI3_4_KINASE_3"/>
    <property type="match status" value="1"/>
</dbReference>
<evidence type="ECO:0000256" key="1">
    <source>
        <dbReference type="ARBA" id="ARBA00001686"/>
    </source>
</evidence>
<evidence type="ECO:0000313" key="9">
    <source>
        <dbReference type="Proteomes" id="UP000011083"/>
    </source>
</evidence>
<feature type="region of interest" description="Disordered" evidence="5">
    <location>
        <begin position="552"/>
        <end position="680"/>
    </location>
</feature>
<dbReference type="OrthoDB" id="10264149at2759"/>
<dbReference type="Gene3D" id="1.25.40.70">
    <property type="entry name" value="Phosphatidylinositol 3-kinase, accessory domain (PIK)"/>
    <property type="match status" value="1"/>
</dbReference>
<reference evidence="8 9" key="1">
    <citation type="journal article" date="2013" name="Genome Biol.">
        <title>Genome of Acanthamoeba castellanii highlights extensive lateral gene transfer and early evolution of tyrosine kinase signaling.</title>
        <authorList>
            <person name="Clarke M."/>
            <person name="Lohan A.J."/>
            <person name="Liu B."/>
            <person name="Lagkouvardos I."/>
            <person name="Roy S."/>
            <person name="Zafar N."/>
            <person name="Bertelli C."/>
            <person name="Schilde C."/>
            <person name="Kianianmomeni A."/>
            <person name="Burglin T.R."/>
            <person name="Frech C."/>
            <person name="Turcotte B."/>
            <person name="Kopec K.O."/>
            <person name="Synnott J.M."/>
            <person name="Choo C."/>
            <person name="Paponov I."/>
            <person name="Finkler A."/>
            <person name="Soon Heng Tan C."/>
            <person name="Hutchins A.P."/>
            <person name="Weinmeier T."/>
            <person name="Rattei T."/>
            <person name="Chu J.S."/>
            <person name="Gimenez G."/>
            <person name="Irimia M."/>
            <person name="Rigden D.J."/>
            <person name="Fitzpatrick D.A."/>
            <person name="Lorenzo-Morales J."/>
            <person name="Bateman A."/>
            <person name="Chiu C.H."/>
            <person name="Tang P."/>
            <person name="Hegemann P."/>
            <person name="Fromm H."/>
            <person name="Raoult D."/>
            <person name="Greub G."/>
            <person name="Miranda-Saavedra D."/>
            <person name="Chen N."/>
            <person name="Nash P."/>
            <person name="Ginger M.L."/>
            <person name="Horn M."/>
            <person name="Schaap P."/>
            <person name="Caler L."/>
            <person name="Loftus B."/>
        </authorList>
    </citation>
    <scope>NUCLEOTIDE SEQUENCE [LARGE SCALE GENOMIC DNA]</scope>
    <source>
        <strain evidence="8 9">Neff</strain>
    </source>
</reference>
<feature type="compositionally biased region" description="Low complexity" evidence="5">
    <location>
        <begin position="497"/>
        <end position="521"/>
    </location>
</feature>
<dbReference type="InterPro" id="IPR016024">
    <property type="entry name" value="ARM-type_fold"/>
</dbReference>
<dbReference type="GO" id="GO:0046854">
    <property type="term" value="P:phosphatidylinositol phosphate biosynthetic process"/>
    <property type="evidence" value="ECO:0007669"/>
    <property type="project" value="InterPro"/>
</dbReference>
<keyword evidence="3" id="KW-0808">Transferase</keyword>
<dbReference type="AlphaFoldDB" id="L8HHB0"/>
<evidence type="ECO:0000256" key="5">
    <source>
        <dbReference type="SAM" id="MobiDB-lite"/>
    </source>
</evidence>
<dbReference type="InterPro" id="IPR018936">
    <property type="entry name" value="PI3/4_kinase_CS"/>
</dbReference>
<dbReference type="SUPFAM" id="SSF48371">
    <property type="entry name" value="ARM repeat"/>
    <property type="match status" value="1"/>
</dbReference>
<evidence type="ECO:0000256" key="4">
    <source>
        <dbReference type="ARBA" id="ARBA00022777"/>
    </source>
</evidence>
<dbReference type="GO" id="GO:0048015">
    <property type="term" value="P:phosphatidylinositol-mediated signaling"/>
    <property type="evidence" value="ECO:0007669"/>
    <property type="project" value="TreeGrafter"/>
</dbReference>
<feature type="compositionally biased region" description="Acidic residues" evidence="5">
    <location>
        <begin position="596"/>
        <end position="608"/>
    </location>
</feature>
<dbReference type="InterPro" id="IPR049160">
    <property type="entry name" value="PI4KB-PIK1_PIK"/>
</dbReference>
<evidence type="ECO:0000256" key="2">
    <source>
        <dbReference type="ARBA" id="ARBA00012169"/>
    </source>
</evidence>
<dbReference type="OMA" id="CEMSVIT"/>
<evidence type="ECO:0000313" key="8">
    <source>
        <dbReference type="EMBL" id="ELR24974.1"/>
    </source>
</evidence>
<evidence type="ECO:0000259" key="7">
    <source>
        <dbReference type="PROSITE" id="PS51545"/>
    </source>
</evidence>
<feature type="compositionally biased region" description="Basic and acidic residues" evidence="5">
    <location>
        <begin position="330"/>
        <end position="339"/>
    </location>
</feature>
<protein>
    <recommendedName>
        <fullName evidence="2">1-phosphatidylinositol 4-kinase</fullName>
        <ecNumber evidence="2">2.7.1.67</ecNumber>
    </recommendedName>
</protein>
<organism evidence="8 9">
    <name type="scientific">Acanthamoeba castellanii (strain ATCC 30010 / Neff)</name>
    <dbReference type="NCBI Taxonomy" id="1257118"/>
    <lineage>
        <taxon>Eukaryota</taxon>
        <taxon>Amoebozoa</taxon>
        <taxon>Discosea</taxon>
        <taxon>Longamoebia</taxon>
        <taxon>Centramoebida</taxon>
        <taxon>Acanthamoebidae</taxon>
        <taxon>Acanthamoeba</taxon>
    </lineage>
</organism>
<dbReference type="Gene3D" id="1.10.1070.11">
    <property type="entry name" value="Phosphatidylinositol 3-/4-kinase, catalytic domain"/>
    <property type="match status" value="1"/>
</dbReference>
<dbReference type="PROSITE" id="PS51545">
    <property type="entry name" value="PIK_HELICAL"/>
    <property type="match status" value="1"/>
</dbReference>
<dbReference type="InterPro" id="IPR042236">
    <property type="entry name" value="PI3K_accessory_sf"/>
</dbReference>
<feature type="compositionally biased region" description="Basic and acidic residues" evidence="5">
    <location>
        <begin position="1"/>
        <end position="10"/>
    </location>
</feature>
<feature type="region of interest" description="Disordered" evidence="5">
    <location>
        <begin position="1"/>
        <end position="51"/>
    </location>
</feature>
<feature type="compositionally biased region" description="Basic and acidic residues" evidence="5">
    <location>
        <begin position="628"/>
        <end position="647"/>
    </location>
</feature>
<dbReference type="InterPro" id="IPR015433">
    <property type="entry name" value="PI3/4_kinase"/>
</dbReference>
<dbReference type="InterPro" id="IPR000403">
    <property type="entry name" value="PI3/4_kinase_cat_dom"/>
</dbReference>
<dbReference type="SUPFAM" id="SSF56112">
    <property type="entry name" value="Protein kinase-like (PK-like)"/>
    <property type="match status" value="1"/>
</dbReference>
<dbReference type="GO" id="GO:0016020">
    <property type="term" value="C:membrane"/>
    <property type="evidence" value="ECO:0007669"/>
    <property type="project" value="TreeGrafter"/>
</dbReference>
<dbReference type="InterPro" id="IPR011009">
    <property type="entry name" value="Kinase-like_dom_sf"/>
</dbReference>
<dbReference type="PANTHER" id="PTHR10048:SF22">
    <property type="entry name" value="PHOSPHATIDYLINOSITOL 4-KINASE BETA"/>
    <property type="match status" value="1"/>
</dbReference>
<comment type="catalytic activity">
    <reaction evidence="1">
        <text>a 1,2-diacyl-sn-glycero-3-phospho-(1D-myo-inositol) + ATP = a 1,2-diacyl-sn-glycero-3-phospho-(1D-myo-inositol 4-phosphate) + ADP + H(+)</text>
        <dbReference type="Rhea" id="RHEA:19877"/>
        <dbReference type="ChEBI" id="CHEBI:15378"/>
        <dbReference type="ChEBI" id="CHEBI:30616"/>
        <dbReference type="ChEBI" id="CHEBI:57880"/>
        <dbReference type="ChEBI" id="CHEBI:58178"/>
        <dbReference type="ChEBI" id="CHEBI:456216"/>
        <dbReference type="EC" id="2.7.1.67"/>
    </reaction>
</comment>
<dbReference type="STRING" id="1257118.L8HHB0"/>
<gene>
    <name evidence="8" type="ORF">ACA1_301860</name>
</gene>
<dbReference type="InterPro" id="IPR036940">
    <property type="entry name" value="PI3/4_kinase_cat_sf"/>
</dbReference>
<feature type="region of interest" description="Disordered" evidence="5">
    <location>
        <begin position="256"/>
        <end position="339"/>
    </location>
</feature>
<dbReference type="GeneID" id="14926012"/>
<feature type="domain" description="PI3K/PI4K catalytic" evidence="6">
    <location>
        <begin position="700"/>
        <end position="980"/>
    </location>
</feature>